<keyword evidence="1" id="KW-0812">Transmembrane</keyword>
<dbReference type="STRING" id="1297750.SAMN05444405_10559"/>
<protein>
    <recommendedName>
        <fullName evidence="4">PAP2 superfamily protein</fullName>
    </recommendedName>
</protein>
<dbReference type="EMBL" id="FQTV01000005">
    <property type="protein sequence ID" value="SHF08377.1"/>
    <property type="molecule type" value="Genomic_DNA"/>
</dbReference>
<evidence type="ECO:0000256" key="1">
    <source>
        <dbReference type="SAM" id="Phobius"/>
    </source>
</evidence>
<feature type="transmembrane region" description="Helical" evidence="1">
    <location>
        <begin position="46"/>
        <end position="67"/>
    </location>
</feature>
<name>A0A1M4YRT7_9BACE</name>
<feature type="transmembrane region" description="Helical" evidence="1">
    <location>
        <begin position="88"/>
        <end position="107"/>
    </location>
</feature>
<feature type="transmembrane region" description="Helical" evidence="1">
    <location>
        <begin position="187"/>
        <end position="205"/>
    </location>
</feature>
<evidence type="ECO:0000313" key="2">
    <source>
        <dbReference type="EMBL" id="SHF08377.1"/>
    </source>
</evidence>
<sequence length="206" mass="23140">MRDNDKVIKVAKIISAIFNPFVVPFLAFLVLFFCSYLSMLPLTYRLIVLGIVYAFTILLPMIAIFFFRKINGWGFGAFRDRKKRFVPYLLTIICYVSCLVMMVRIGLPRYMTGIILATLMAMVICIVVNIKWKISEHMTAIGGVIGGLIAFSFLFNYNPTVWLSLFILLAGVLGSARIILRHHTLPEVLTGFAVGAVCAILGILYL</sequence>
<evidence type="ECO:0008006" key="4">
    <source>
        <dbReference type="Google" id="ProtNLM"/>
    </source>
</evidence>
<keyword evidence="3" id="KW-1185">Reference proteome</keyword>
<feature type="transmembrane region" description="Helical" evidence="1">
    <location>
        <begin position="137"/>
        <end position="155"/>
    </location>
</feature>
<accession>A0A1M4YRT7</accession>
<dbReference type="AlphaFoldDB" id="A0A1M4YRT7"/>
<reference evidence="2 3" key="1">
    <citation type="submission" date="2016-11" db="EMBL/GenBank/DDBJ databases">
        <authorList>
            <person name="Jaros S."/>
            <person name="Januszkiewicz K."/>
            <person name="Wedrychowicz H."/>
        </authorList>
    </citation>
    <scope>NUCLEOTIDE SEQUENCE [LARGE SCALE GENOMIC DNA]</scope>
    <source>
        <strain evidence="2 3">DSM 26991</strain>
    </source>
</reference>
<dbReference type="Proteomes" id="UP000184509">
    <property type="component" value="Unassembled WGS sequence"/>
</dbReference>
<keyword evidence="1" id="KW-1133">Transmembrane helix</keyword>
<keyword evidence="1" id="KW-0472">Membrane</keyword>
<organism evidence="2 3">
    <name type="scientific">Bacteroides luti</name>
    <dbReference type="NCBI Taxonomy" id="1297750"/>
    <lineage>
        <taxon>Bacteria</taxon>
        <taxon>Pseudomonadati</taxon>
        <taxon>Bacteroidota</taxon>
        <taxon>Bacteroidia</taxon>
        <taxon>Bacteroidales</taxon>
        <taxon>Bacteroidaceae</taxon>
        <taxon>Bacteroides</taxon>
    </lineage>
</organism>
<feature type="transmembrane region" description="Helical" evidence="1">
    <location>
        <begin position="161"/>
        <end position="180"/>
    </location>
</feature>
<dbReference type="RefSeq" id="WP_073400198.1">
    <property type="nucleotide sequence ID" value="NZ_FQTV01000005.1"/>
</dbReference>
<feature type="transmembrane region" description="Helical" evidence="1">
    <location>
        <begin position="113"/>
        <end position="130"/>
    </location>
</feature>
<evidence type="ECO:0000313" key="3">
    <source>
        <dbReference type="Proteomes" id="UP000184509"/>
    </source>
</evidence>
<feature type="transmembrane region" description="Helical" evidence="1">
    <location>
        <begin position="21"/>
        <end position="40"/>
    </location>
</feature>
<gene>
    <name evidence="2" type="ORF">SAMN05444405_10559</name>
</gene>
<dbReference type="OrthoDB" id="9786064at2"/>
<proteinExistence type="predicted"/>